<protein>
    <submittedName>
        <fullName evidence="1">Uncharacterized protein</fullName>
    </submittedName>
</protein>
<proteinExistence type="predicted"/>
<dbReference type="EMBL" id="LSYS01002427">
    <property type="protein sequence ID" value="OPJ86258.1"/>
    <property type="molecule type" value="Genomic_DNA"/>
</dbReference>
<name>A0A1V4KPA9_PATFA</name>
<organism evidence="1 2">
    <name type="scientific">Patagioenas fasciata monilis</name>
    <dbReference type="NCBI Taxonomy" id="372326"/>
    <lineage>
        <taxon>Eukaryota</taxon>
        <taxon>Metazoa</taxon>
        <taxon>Chordata</taxon>
        <taxon>Craniata</taxon>
        <taxon>Vertebrata</taxon>
        <taxon>Euteleostomi</taxon>
        <taxon>Archelosauria</taxon>
        <taxon>Archosauria</taxon>
        <taxon>Dinosauria</taxon>
        <taxon>Saurischia</taxon>
        <taxon>Theropoda</taxon>
        <taxon>Coelurosauria</taxon>
        <taxon>Aves</taxon>
        <taxon>Neognathae</taxon>
        <taxon>Neoaves</taxon>
        <taxon>Columbimorphae</taxon>
        <taxon>Columbiformes</taxon>
        <taxon>Columbidae</taxon>
        <taxon>Patagioenas</taxon>
    </lineage>
</organism>
<comment type="caution">
    <text evidence="1">The sequence shown here is derived from an EMBL/GenBank/DDBJ whole genome shotgun (WGS) entry which is preliminary data.</text>
</comment>
<evidence type="ECO:0000313" key="1">
    <source>
        <dbReference type="EMBL" id="OPJ86258.1"/>
    </source>
</evidence>
<keyword evidence="2" id="KW-1185">Reference proteome</keyword>
<evidence type="ECO:0000313" key="2">
    <source>
        <dbReference type="Proteomes" id="UP000190648"/>
    </source>
</evidence>
<accession>A0A1V4KPA9</accession>
<dbReference type="AlphaFoldDB" id="A0A1V4KPA9"/>
<gene>
    <name evidence="1" type="ORF">AV530_011403</name>
</gene>
<sequence length="66" mass="7391">MNFPAAHGSLPALISRTWEHVPALELTNNPGQLIPEDFHVRIAQRLLRSAEPEVEEEEEMSVGTTQ</sequence>
<dbReference type="Proteomes" id="UP000190648">
    <property type="component" value="Unassembled WGS sequence"/>
</dbReference>
<reference evidence="1 2" key="1">
    <citation type="submission" date="2016-02" db="EMBL/GenBank/DDBJ databases">
        <title>Band-tailed pigeon sequencing and assembly.</title>
        <authorList>
            <person name="Soares A.E."/>
            <person name="Novak B.J."/>
            <person name="Rice E.S."/>
            <person name="O'Connell B."/>
            <person name="Chang D."/>
            <person name="Weber S."/>
            <person name="Shapiro B."/>
        </authorList>
    </citation>
    <scope>NUCLEOTIDE SEQUENCE [LARGE SCALE GENOMIC DNA]</scope>
    <source>
        <strain evidence="1">BTP2013</strain>
        <tissue evidence="1">Blood</tissue>
    </source>
</reference>